<dbReference type="EnsemblPlants" id="AVESA.00010b.r2.7DG1337570.1">
    <property type="protein sequence ID" value="AVESA.00010b.r2.7DG1337570.1.CDS"/>
    <property type="gene ID" value="AVESA.00010b.r2.7DG1337570"/>
</dbReference>
<dbReference type="Proteomes" id="UP001732700">
    <property type="component" value="Chromosome 7D"/>
</dbReference>
<sequence length="246" mass="27102">MEKGGAAEEAGRRTMIGVLLAVQSKDPEACPDEIIRSLCITSLEAGTATAAHTIEWAMSLLLNKPEVLQKAREEMDACLGEPPARLVEATDLPKLQYLRCIIMETLRLYPPAPLLNPHESSADCTVGGFHVPHGTMLLVNAFAIHRDPELWDKPTSFIPERFEDGKNGGKMVIPFGMGRRRCPAENLGMQMVGLALGTMIQCFDWERIGEELVDMTEGSGLTMPKQLPLDAFYQPRASMVHLLSMI</sequence>
<organism evidence="1 2">
    <name type="scientific">Avena sativa</name>
    <name type="common">Oat</name>
    <dbReference type="NCBI Taxonomy" id="4498"/>
    <lineage>
        <taxon>Eukaryota</taxon>
        <taxon>Viridiplantae</taxon>
        <taxon>Streptophyta</taxon>
        <taxon>Embryophyta</taxon>
        <taxon>Tracheophyta</taxon>
        <taxon>Spermatophyta</taxon>
        <taxon>Magnoliopsida</taxon>
        <taxon>Liliopsida</taxon>
        <taxon>Poales</taxon>
        <taxon>Poaceae</taxon>
        <taxon>BOP clade</taxon>
        <taxon>Pooideae</taxon>
        <taxon>Poodae</taxon>
        <taxon>Poeae</taxon>
        <taxon>Poeae Chloroplast Group 1 (Aveneae type)</taxon>
        <taxon>Aveninae</taxon>
        <taxon>Avena</taxon>
    </lineage>
</organism>
<accession>A0ACD6A982</accession>
<name>A0ACD6A982_AVESA</name>
<keyword evidence="2" id="KW-1185">Reference proteome</keyword>
<evidence type="ECO:0000313" key="1">
    <source>
        <dbReference type="EnsemblPlants" id="AVESA.00010b.r2.7DG1337570.1.CDS"/>
    </source>
</evidence>
<protein>
    <submittedName>
        <fullName evidence="1">Uncharacterized protein</fullName>
    </submittedName>
</protein>
<reference evidence="1" key="2">
    <citation type="submission" date="2025-09" db="UniProtKB">
        <authorList>
            <consortium name="EnsemblPlants"/>
        </authorList>
    </citation>
    <scope>IDENTIFICATION</scope>
</reference>
<evidence type="ECO:0000313" key="2">
    <source>
        <dbReference type="Proteomes" id="UP001732700"/>
    </source>
</evidence>
<proteinExistence type="predicted"/>
<reference evidence="1" key="1">
    <citation type="submission" date="2021-05" db="EMBL/GenBank/DDBJ databases">
        <authorList>
            <person name="Scholz U."/>
            <person name="Mascher M."/>
            <person name="Fiebig A."/>
        </authorList>
    </citation>
    <scope>NUCLEOTIDE SEQUENCE [LARGE SCALE GENOMIC DNA]</scope>
</reference>